<gene>
    <name evidence="1" type="ORF">EDD66_1134</name>
</gene>
<keyword evidence="2" id="KW-1185">Reference proteome</keyword>
<dbReference type="NCBIfam" id="TIGR02841">
    <property type="entry name" value="spore_YyaC"/>
    <property type="match status" value="1"/>
</dbReference>
<organism evidence="1 2">
    <name type="scientific">Mobilisporobacter senegalensis</name>
    <dbReference type="NCBI Taxonomy" id="1329262"/>
    <lineage>
        <taxon>Bacteria</taxon>
        <taxon>Bacillati</taxon>
        <taxon>Bacillota</taxon>
        <taxon>Clostridia</taxon>
        <taxon>Lachnospirales</taxon>
        <taxon>Lachnospiraceae</taxon>
        <taxon>Mobilisporobacter</taxon>
    </lineage>
</organism>
<dbReference type="Pfam" id="PF06866">
    <property type="entry name" value="DUF1256"/>
    <property type="match status" value="1"/>
</dbReference>
<evidence type="ECO:0000313" key="1">
    <source>
        <dbReference type="EMBL" id="ROR23611.1"/>
    </source>
</evidence>
<accession>A0A3N1XBY5</accession>
<proteinExistence type="predicted"/>
<evidence type="ECO:0000313" key="2">
    <source>
        <dbReference type="Proteomes" id="UP000273083"/>
    </source>
</evidence>
<dbReference type="EMBL" id="RJVG01000013">
    <property type="protein sequence ID" value="ROR23611.1"/>
    <property type="molecule type" value="Genomic_DNA"/>
</dbReference>
<dbReference type="AlphaFoldDB" id="A0A3N1XBY5"/>
<dbReference type="SUPFAM" id="SSF53163">
    <property type="entry name" value="HybD-like"/>
    <property type="match status" value="1"/>
</dbReference>
<dbReference type="OrthoDB" id="9815953at2"/>
<reference evidence="1 2" key="1">
    <citation type="submission" date="2018-11" db="EMBL/GenBank/DDBJ databases">
        <title>Genomic Encyclopedia of Type Strains, Phase IV (KMG-IV): sequencing the most valuable type-strain genomes for metagenomic binning, comparative biology and taxonomic classification.</title>
        <authorList>
            <person name="Goeker M."/>
        </authorList>
    </citation>
    <scope>NUCLEOTIDE SEQUENCE [LARGE SCALE GENOMIC DNA]</scope>
    <source>
        <strain evidence="1 2">DSM 26537</strain>
    </source>
</reference>
<name>A0A3N1XBY5_9FIRM</name>
<dbReference type="RefSeq" id="WP_123610611.1">
    <property type="nucleotide sequence ID" value="NZ_RJVG01000013.1"/>
</dbReference>
<protein>
    <submittedName>
        <fullName evidence="1">Putative sporulation protein YyaC</fullName>
    </submittedName>
</protein>
<sequence>MNYCLENKKKTYYFNALENLSAFHFSKALTELLQKYMNRNTKIVFLCIGSDRATGDSLGPIIGYKLSKMNYHNCKVYGTLESPVHANNLAQTIESIQANHKNSLVVAIDASLGTRNHIGYITLGEGSLKPGSGVEKILPEVGDIHITGIVNLSGIFDNMLLQTTRLNVVMKLADCISLGIKFSMLGL</sequence>
<dbReference type="InterPro" id="IPR023430">
    <property type="entry name" value="Pept_HybD-like_dom_sf"/>
</dbReference>
<dbReference type="Proteomes" id="UP000273083">
    <property type="component" value="Unassembled WGS sequence"/>
</dbReference>
<dbReference type="InterPro" id="IPR009665">
    <property type="entry name" value="YyaC"/>
</dbReference>
<comment type="caution">
    <text evidence="1">The sequence shown here is derived from an EMBL/GenBank/DDBJ whole genome shotgun (WGS) entry which is preliminary data.</text>
</comment>